<organism evidence="2">
    <name type="scientific">Solanum chilense</name>
    <name type="common">Tomato</name>
    <name type="synonym">Lycopersicon chilense</name>
    <dbReference type="NCBI Taxonomy" id="4083"/>
    <lineage>
        <taxon>Eukaryota</taxon>
        <taxon>Viridiplantae</taxon>
        <taxon>Streptophyta</taxon>
        <taxon>Embryophyta</taxon>
        <taxon>Tracheophyta</taxon>
        <taxon>Spermatophyta</taxon>
        <taxon>Magnoliopsida</taxon>
        <taxon>eudicotyledons</taxon>
        <taxon>Gunneridae</taxon>
        <taxon>Pentapetalae</taxon>
        <taxon>asterids</taxon>
        <taxon>lamiids</taxon>
        <taxon>Solanales</taxon>
        <taxon>Solanaceae</taxon>
        <taxon>Solanoideae</taxon>
        <taxon>Solaneae</taxon>
        <taxon>Solanum</taxon>
        <taxon>Solanum subgen. Lycopersicon</taxon>
    </lineage>
</organism>
<proteinExistence type="predicted"/>
<sequence length="190" mass="22346">MDMFFDMTLSEKKKTQRKISEHCGYAIIFTGRFSLKQLWKETFYLQNSIEKGSSHIVEEYFQRTMSTLSLTIMELLGMSLGVQKSHFMSFLEDNESIMRLQYYPPCQKQELTLGTRPQYDPTSLTLLHQLLVCELQVFVDNKWFSIHPNFNDFVVKIGLSNGRYTSCSHRTMFNNKTPRKSLALFLRPVR</sequence>
<evidence type="ECO:0000259" key="1">
    <source>
        <dbReference type="PROSITE" id="PS51471"/>
    </source>
</evidence>
<reference evidence="2" key="1">
    <citation type="submission" date="2019-05" db="EMBL/GenBank/DDBJ databases">
        <title>The de novo reference genome and transcriptome assemblies of the wild tomato species Solanum chilense.</title>
        <authorList>
            <person name="Stam R."/>
            <person name="Nosenko T."/>
            <person name="Hoerger A.C."/>
            <person name="Stephan W."/>
            <person name="Seidel M.A."/>
            <person name="Kuhn J.M.M."/>
            <person name="Haberer G."/>
            <person name="Tellier A."/>
        </authorList>
    </citation>
    <scope>NUCLEOTIDE SEQUENCE</scope>
    <source>
        <tissue evidence="2">Mature leaves</tissue>
    </source>
</reference>
<dbReference type="InterPro" id="IPR005123">
    <property type="entry name" value="Oxoglu/Fe-dep_dioxygenase_dom"/>
</dbReference>
<dbReference type="InterPro" id="IPR027443">
    <property type="entry name" value="IPNS-like_sf"/>
</dbReference>
<dbReference type="Gene3D" id="2.60.120.330">
    <property type="entry name" value="B-lactam Antibiotic, Isopenicillin N Synthase, Chain"/>
    <property type="match status" value="1"/>
</dbReference>
<dbReference type="InterPro" id="IPR050231">
    <property type="entry name" value="Iron_ascorbate_oxido_reductase"/>
</dbReference>
<comment type="caution">
    <text evidence="2">The sequence shown here is derived from an EMBL/GenBank/DDBJ whole genome shotgun (WGS) entry which is preliminary data.</text>
</comment>
<evidence type="ECO:0000313" key="2">
    <source>
        <dbReference type="EMBL" id="TMX04210.1"/>
    </source>
</evidence>
<dbReference type="SUPFAM" id="SSF51197">
    <property type="entry name" value="Clavaminate synthase-like"/>
    <property type="match status" value="1"/>
</dbReference>
<name>A0A6N2CHC9_SOLCI</name>
<gene>
    <name evidence="2" type="ORF">EJD97_010802</name>
</gene>
<dbReference type="Pfam" id="PF03171">
    <property type="entry name" value="2OG-FeII_Oxy"/>
    <property type="match status" value="1"/>
</dbReference>
<feature type="domain" description="Fe2OG dioxygenase" evidence="1">
    <location>
        <begin position="93"/>
        <end position="188"/>
    </location>
</feature>
<dbReference type="AlphaFoldDB" id="A0A6N2CHC9"/>
<dbReference type="PROSITE" id="PS51471">
    <property type="entry name" value="FE2OG_OXY"/>
    <property type="match status" value="1"/>
</dbReference>
<dbReference type="InterPro" id="IPR044861">
    <property type="entry name" value="IPNS-like_FE2OG_OXY"/>
</dbReference>
<feature type="non-terminal residue" evidence="2">
    <location>
        <position position="190"/>
    </location>
</feature>
<protein>
    <recommendedName>
        <fullName evidence="1">Fe2OG dioxygenase domain-containing protein</fullName>
    </recommendedName>
</protein>
<dbReference type="PANTHER" id="PTHR47990">
    <property type="entry name" value="2-OXOGLUTARATE (2OG) AND FE(II)-DEPENDENT OXYGENASE SUPERFAMILY PROTEIN-RELATED"/>
    <property type="match status" value="1"/>
</dbReference>
<dbReference type="EMBL" id="RXGB01000274">
    <property type="protein sequence ID" value="TMX04210.1"/>
    <property type="molecule type" value="Genomic_DNA"/>
</dbReference>
<accession>A0A6N2CHC9</accession>